<name>D3DIH0_HYDTT</name>
<keyword evidence="5" id="KW-0456">Lyase</keyword>
<accession>D3DIH0</accession>
<dbReference type="AlphaFoldDB" id="D3DIH0"/>
<dbReference type="EMBL" id="AP011112">
    <property type="protein sequence ID" value="BAI69622.1"/>
    <property type="molecule type" value="Genomic_DNA"/>
</dbReference>
<evidence type="ECO:0000256" key="5">
    <source>
        <dbReference type="ARBA" id="ARBA00023239"/>
    </source>
</evidence>
<sequence>MRTVDVSSKPLTLRTARAYGRIRLKPQTLKAILEGKVPKGDVLQASRLAGIMGAKNTSQLLPFCHPLGFQHVEVDLQVREDGIEAFSFVKGIERTGYEMEALTAVSVALLTIYDMCKGLDDGMTIEEIKLLEKSGGKSQWGKTLKGKRVLVQAEGEVLELITKHLQKLQPDQILTQKSQNYQLLISTEELKLKEEFYALGTVINQTLFSLFPSSVRKGVIIGKDQDGKTCVYIEPSKEVVLAFFENFGHLLGTWVDE</sequence>
<comment type="pathway">
    <text evidence="2">Cofactor biosynthesis; molybdopterin biosynthesis.</text>
</comment>
<dbReference type="Gene3D" id="3.30.70.640">
    <property type="entry name" value="Molybdopterin cofactor biosynthesis C (MoaC) domain"/>
    <property type="match status" value="1"/>
</dbReference>
<dbReference type="Pfam" id="PF01967">
    <property type="entry name" value="MoaC"/>
    <property type="match status" value="1"/>
</dbReference>
<evidence type="ECO:0000256" key="4">
    <source>
        <dbReference type="ARBA" id="ARBA00023150"/>
    </source>
</evidence>
<comment type="catalytic activity">
    <reaction evidence="1">
        <text>(8S)-3',8-cyclo-7,8-dihydroguanosine 5'-triphosphate = cyclic pyranopterin phosphate + diphosphate</text>
        <dbReference type="Rhea" id="RHEA:49580"/>
        <dbReference type="ChEBI" id="CHEBI:33019"/>
        <dbReference type="ChEBI" id="CHEBI:59648"/>
        <dbReference type="ChEBI" id="CHEBI:131766"/>
        <dbReference type="EC" id="4.6.1.17"/>
    </reaction>
</comment>
<dbReference type="eggNOG" id="COG0315">
    <property type="taxonomic scope" value="Bacteria"/>
</dbReference>
<dbReference type="EC" id="4.6.1.17" evidence="3"/>
<dbReference type="RefSeq" id="WP_012963802.1">
    <property type="nucleotide sequence ID" value="NC_013799.1"/>
</dbReference>
<organism evidence="8 9">
    <name type="scientific">Hydrogenobacter thermophilus (strain DSM 6534 / IAM 12695 / TK-6)</name>
    <dbReference type="NCBI Taxonomy" id="608538"/>
    <lineage>
        <taxon>Bacteria</taxon>
        <taxon>Pseudomonadati</taxon>
        <taxon>Aquificota</taxon>
        <taxon>Aquificia</taxon>
        <taxon>Aquificales</taxon>
        <taxon>Aquificaceae</taxon>
        <taxon>Hydrogenobacter</taxon>
    </lineage>
</organism>
<keyword evidence="4" id="KW-0501">Molybdenum cofactor biosynthesis</keyword>
<protein>
    <recommendedName>
        <fullName evidence="3">cyclic pyranopterin monophosphate synthase</fullName>
        <ecNumber evidence="3">4.6.1.17</ecNumber>
    </recommendedName>
</protein>
<evidence type="ECO:0000256" key="1">
    <source>
        <dbReference type="ARBA" id="ARBA00001637"/>
    </source>
</evidence>
<dbReference type="NCBIfam" id="NF006870">
    <property type="entry name" value="PRK09364.1"/>
    <property type="match status" value="1"/>
</dbReference>
<dbReference type="InterPro" id="IPR023045">
    <property type="entry name" value="MoaC"/>
</dbReference>
<dbReference type="InterPro" id="IPR036522">
    <property type="entry name" value="MoaC_sf"/>
</dbReference>
<dbReference type="KEGG" id="hte:Hydth_1160"/>
<dbReference type="InterPro" id="IPR047594">
    <property type="entry name" value="MoaC_bact/euk"/>
</dbReference>
<evidence type="ECO:0000256" key="3">
    <source>
        <dbReference type="ARBA" id="ARBA00012575"/>
    </source>
</evidence>
<dbReference type="InterPro" id="IPR002820">
    <property type="entry name" value="Mopterin_CF_biosynth-C_dom"/>
</dbReference>
<keyword evidence="9" id="KW-1185">Reference proteome</keyword>
<dbReference type="UniPathway" id="UPA00344"/>
<dbReference type="GO" id="GO:0061799">
    <property type="term" value="F:cyclic pyranopterin monophosphate synthase activity"/>
    <property type="evidence" value="ECO:0007669"/>
    <property type="project" value="UniProtKB-EC"/>
</dbReference>
<dbReference type="Proteomes" id="UP000002574">
    <property type="component" value="Chromosome"/>
</dbReference>
<dbReference type="OrthoDB" id="9794429at2"/>
<feature type="domain" description="Molybdopterin cofactor biosynthesis C (MoaC)" evidence="7">
    <location>
        <begin position="4"/>
        <end position="136"/>
    </location>
</feature>
<proteinExistence type="predicted"/>
<evidence type="ECO:0000256" key="6">
    <source>
        <dbReference type="ARBA" id="ARBA00055087"/>
    </source>
</evidence>
<evidence type="ECO:0000256" key="2">
    <source>
        <dbReference type="ARBA" id="ARBA00005046"/>
    </source>
</evidence>
<dbReference type="SUPFAM" id="SSF55040">
    <property type="entry name" value="Molybdenum cofactor biosynthesis protein C, MoaC"/>
    <property type="match status" value="1"/>
</dbReference>
<dbReference type="GO" id="GO:0006777">
    <property type="term" value="P:Mo-molybdopterin cofactor biosynthetic process"/>
    <property type="evidence" value="ECO:0007669"/>
    <property type="project" value="UniProtKB-KW"/>
</dbReference>
<evidence type="ECO:0000313" key="8">
    <source>
        <dbReference type="EMBL" id="BAI69622.1"/>
    </source>
</evidence>
<dbReference type="STRING" id="608538.HTH_1168"/>
<comment type="function">
    <text evidence="6">Catalyzes the conversion of (8S)-3',8-cyclo-7,8-dihydroguanosine 5'-triphosphate to cyclic pyranopterin monophosphate (cPMP).</text>
</comment>
<evidence type="ECO:0000313" key="9">
    <source>
        <dbReference type="Proteomes" id="UP000002574"/>
    </source>
</evidence>
<evidence type="ECO:0000259" key="7">
    <source>
        <dbReference type="Pfam" id="PF01967"/>
    </source>
</evidence>
<dbReference type="NCBIfam" id="TIGR00581">
    <property type="entry name" value="moaC"/>
    <property type="match status" value="1"/>
</dbReference>
<reference evidence="8 9" key="1">
    <citation type="journal article" date="2010" name="J. Bacteriol.">
        <title>Complete genome sequence of the thermophilic, obligately chemolithoautotrophic hydrogen-oxidizing bacterium Hydrogenobacter thermophilus TK-6.</title>
        <authorList>
            <person name="Arai H."/>
            <person name="Kanbe H."/>
            <person name="Ishii M."/>
            <person name="Igarashi Y."/>
        </authorList>
    </citation>
    <scope>NUCLEOTIDE SEQUENCE [LARGE SCALE GENOMIC DNA]</scope>
    <source>
        <strain evidence="9">DSM 6534 / IAM 12695 / TK-6 [Tokyo]</strain>
    </source>
</reference>
<gene>
    <name evidence="8" type="primary">moaC</name>
    <name evidence="8" type="ordered locus">HTH_1168</name>
</gene>
<dbReference type="CDD" id="cd01420">
    <property type="entry name" value="MoaC_PE"/>
    <property type="match status" value="1"/>
</dbReference>
<dbReference type="KEGG" id="hth:HTH_1168"/>